<keyword evidence="6" id="KW-1185">Reference proteome</keyword>
<reference evidence="5 6" key="1">
    <citation type="submission" date="2020-01" db="EMBL/GenBank/DDBJ databases">
        <title>Complete genome sequence of Chitinophaga sp. H33E-04 isolated from quinoa roots.</title>
        <authorList>
            <person name="Weon H.-Y."/>
            <person name="Lee S.A."/>
        </authorList>
    </citation>
    <scope>NUCLEOTIDE SEQUENCE [LARGE SCALE GENOMIC DNA]</scope>
    <source>
        <strain evidence="5 6">H33E-04</strain>
    </source>
</reference>
<evidence type="ECO:0000259" key="4">
    <source>
        <dbReference type="SMART" id="SM00954"/>
    </source>
</evidence>
<dbReference type="SUPFAM" id="SSF81301">
    <property type="entry name" value="Nucleotidyltransferase"/>
    <property type="match status" value="1"/>
</dbReference>
<organism evidence="5 6">
    <name type="scientific">Chitinophaga agri</name>
    <dbReference type="NCBI Taxonomy" id="2703787"/>
    <lineage>
        <taxon>Bacteria</taxon>
        <taxon>Pseudomonadati</taxon>
        <taxon>Bacteroidota</taxon>
        <taxon>Chitinophagia</taxon>
        <taxon>Chitinophagales</taxon>
        <taxon>Chitinophagaceae</taxon>
        <taxon>Chitinophaga</taxon>
    </lineage>
</organism>
<dbReference type="InterPro" id="IPR007685">
    <property type="entry name" value="RelA_SpoT"/>
</dbReference>
<keyword evidence="3" id="KW-0812">Transmembrane</keyword>
<gene>
    <name evidence="5" type="ORF">GWR21_01700</name>
</gene>
<accession>A0A6B9Z7Y8</accession>
<dbReference type="RefSeq" id="WP_162330057.1">
    <property type="nucleotide sequence ID" value="NZ_CP048113.1"/>
</dbReference>
<dbReference type="Gene3D" id="3.30.460.10">
    <property type="entry name" value="Beta Polymerase, domain 2"/>
    <property type="match status" value="1"/>
</dbReference>
<feature type="transmembrane region" description="Helical" evidence="3">
    <location>
        <begin position="615"/>
        <end position="635"/>
    </location>
</feature>
<evidence type="ECO:0000256" key="1">
    <source>
        <dbReference type="SAM" id="Coils"/>
    </source>
</evidence>
<evidence type="ECO:0000256" key="3">
    <source>
        <dbReference type="SAM" id="Phobius"/>
    </source>
</evidence>
<keyword evidence="1" id="KW-0175">Coiled coil</keyword>
<evidence type="ECO:0000313" key="5">
    <source>
        <dbReference type="EMBL" id="QHS58352.1"/>
    </source>
</evidence>
<dbReference type="AlphaFoldDB" id="A0A6B9Z7Y8"/>
<proteinExistence type="predicted"/>
<dbReference type="Pfam" id="PF13699">
    <property type="entry name" value="eCIS_core"/>
    <property type="match status" value="1"/>
</dbReference>
<keyword evidence="3" id="KW-0472">Membrane</keyword>
<sequence length="1129" mass="124981">MEHQAKQTKSTAKARKGDFFGDSGTPFFVPPGIQTKLIVNPPDDAYEREADAVADKVTATPDAGKDQSPAFFTPGSNALQRKCAHCEQEELLQKEEGEGMEVSRKEKTGEVPAGDDVATALQQTKGSGEPLPDNTRAHMENAIGADFSDVKIHTGTTAVQLSEQLNAHAFTVGNDVYFNQGAYSPGSTQGDKLLAHELTHVVQQNGSIQKKIQRQKKQGPEYVEFQVKVPENFTSLEQMYRLFERVAYGREMNMSWSCGSYCDMTKNRGQIIPFLVPKTKLDRVRGEQADKEKQLKEDFKALPGDSQEKVNAEANKRYYEVSGNKENSKIKPGEKGNAVTWENMRNEILEEKRKLESLPKELKDLMGGEGTFKPGDYQQLLRIAEKLKQFSPEDLAVYKLLVLRATDDLQLFEKSVDMFLARKAELVAAMKKQQANAKQDEPASMQDAMDKALTNLDGKDVRTMSEADRYDLAAKKTWEVSKAQMEYMKDHPGETAVDFAKAATLQNTGDTFKGMGKDMQEAASGDANAWARWAGGVGAGAKLSGWLLAVGGVLYVLSWLTGVGELATIAAFMGYMLASTVVLSTVETQLRIKAASQATTEEEFKEQVKKAAASLTNVIMAVGLLVLALAIRFVAKTFFPETVTKINGALTKFRRRVQAGVNLKKVKAEFQTEIKGHRENLVKAGEAAKDNALKTASDIEKMDMDTFIDKLESGDNGFFDQSSVKDGQKIPWKELSKTPEGRKGIESYKVKLTEQLRSGVLKEINAMVKEQLNAIDAMLKEIEQATAAKELLKAADGYEKFMSAEEVAARGAAREQKMREEKAAEAMKEIELMIKIEKVRPQLYKFDPIRRYLEANPQVIKSFAEHPEAIPIIEEVMKELKDLGADKVVEKYKGRELREATPLTDEQRKLSGDFEKAVKSMNQGKPRQQTGDLDQLYADAEVASTELGNVIDDVLSDPGVSKAGGRKAMRPELKGRERAEQKVRDEYAGDASWLVDIAGGKIVFPSLEGIYQALQVIKNKFGARIIKVKDRFVDPQQSGYRDVLMSIKMSNGHIAELRLHLEQIDKVASLEHPIYEVKRVVAPDAARAAGQLTAEQQAIALSIEARANEIFGQAIKEATTGKPAENVKE</sequence>
<dbReference type="KEGG" id="chih:GWR21_01700"/>
<evidence type="ECO:0000256" key="2">
    <source>
        <dbReference type="SAM" id="MobiDB-lite"/>
    </source>
</evidence>
<dbReference type="Pfam" id="PF04607">
    <property type="entry name" value="RelA_SpoT"/>
    <property type="match status" value="1"/>
</dbReference>
<feature type="region of interest" description="Disordered" evidence="2">
    <location>
        <begin position="1"/>
        <end position="76"/>
    </location>
</feature>
<dbReference type="GO" id="GO:0015969">
    <property type="term" value="P:guanosine tetraphosphate metabolic process"/>
    <property type="evidence" value="ECO:0007669"/>
    <property type="project" value="InterPro"/>
</dbReference>
<dbReference type="SMART" id="SM00954">
    <property type="entry name" value="RelA_SpoT"/>
    <property type="match status" value="1"/>
</dbReference>
<feature type="compositionally biased region" description="Basic and acidic residues" evidence="2">
    <location>
        <begin position="45"/>
        <end position="54"/>
    </location>
</feature>
<protein>
    <submittedName>
        <fullName evidence="5">DUF4157 domain-containing protein</fullName>
    </submittedName>
</protein>
<name>A0A6B9Z7Y8_9BACT</name>
<dbReference type="Proteomes" id="UP000476411">
    <property type="component" value="Chromosome"/>
</dbReference>
<dbReference type="EMBL" id="CP048113">
    <property type="protein sequence ID" value="QHS58352.1"/>
    <property type="molecule type" value="Genomic_DNA"/>
</dbReference>
<dbReference type="InterPro" id="IPR025295">
    <property type="entry name" value="eCIS_core_dom"/>
</dbReference>
<feature type="domain" description="RelA/SpoT" evidence="4">
    <location>
        <begin position="975"/>
        <end position="1082"/>
    </location>
</feature>
<feature type="transmembrane region" description="Helical" evidence="3">
    <location>
        <begin position="543"/>
        <end position="560"/>
    </location>
</feature>
<keyword evidence="3" id="KW-1133">Transmembrane helix</keyword>
<dbReference type="InterPro" id="IPR043519">
    <property type="entry name" value="NT_sf"/>
</dbReference>
<feature type="coiled-coil region" evidence="1">
    <location>
        <begin position="761"/>
        <end position="795"/>
    </location>
</feature>
<evidence type="ECO:0000313" key="6">
    <source>
        <dbReference type="Proteomes" id="UP000476411"/>
    </source>
</evidence>